<accession>A0A7S3NJV8</accession>
<keyword evidence="1" id="KW-1133">Transmembrane helix</keyword>
<evidence type="ECO:0000313" key="3">
    <source>
        <dbReference type="EMBL" id="CAE0365114.1"/>
    </source>
</evidence>
<evidence type="ECO:0000256" key="1">
    <source>
        <dbReference type="SAM" id="Phobius"/>
    </source>
</evidence>
<evidence type="ECO:0008006" key="4">
    <source>
        <dbReference type="Google" id="ProtNLM"/>
    </source>
</evidence>
<keyword evidence="2" id="KW-0732">Signal</keyword>
<reference evidence="3" key="1">
    <citation type="submission" date="2021-01" db="EMBL/GenBank/DDBJ databases">
        <authorList>
            <person name="Corre E."/>
            <person name="Pelletier E."/>
            <person name="Niang G."/>
            <person name="Scheremetjew M."/>
            <person name="Finn R."/>
            <person name="Kale V."/>
            <person name="Holt S."/>
            <person name="Cochrane G."/>
            <person name="Meng A."/>
            <person name="Brown T."/>
            <person name="Cohen L."/>
        </authorList>
    </citation>
    <scope>NUCLEOTIDE SEQUENCE</scope>
    <source>
        <strain evidence="3">CCMP1510</strain>
    </source>
</reference>
<evidence type="ECO:0000256" key="2">
    <source>
        <dbReference type="SAM" id="SignalP"/>
    </source>
</evidence>
<proteinExistence type="predicted"/>
<dbReference type="AlphaFoldDB" id="A0A7S3NJV8"/>
<gene>
    <name evidence="3" type="ORF">ALAG00032_LOCUS5856</name>
</gene>
<feature type="signal peptide" evidence="2">
    <location>
        <begin position="1"/>
        <end position="23"/>
    </location>
</feature>
<dbReference type="EMBL" id="HBIJ01008289">
    <property type="protein sequence ID" value="CAE0365114.1"/>
    <property type="molecule type" value="Transcribed_RNA"/>
</dbReference>
<keyword evidence="1" id="KW-0812">Transmembrane</keyword>
<keyword evidence="1" id="KW-0472">Membrane</keyword>
<organism evidence="3">
    <name type="scientific">Aureoumbra lagunensis</name>
    <dbReference type="NCBI Taxonomy" id="44058"/>
    <lineage>
        <taxon>Eukaryota</taxon>
        <taxon>Sar</taxon>
        <taxon>Stramenopiles</taxon>
        <taxon>Ochrophyta</taxon>
        <taxon>Pelagophyceae</taxon>
        <taxon>Pelagomonadales</taxon>
        <taxon>Aureoumbra</taxon>
    </lineage>
</organism>
<protein>
    <recommendedName>
        <fullName evidence="4">Secreted protein</fullName>
    </recommendedName>
</protein>
<feature type="chain" id="PRO_5031478579" description="Secreted protein" evidence="2">
    <location>
        <begin position="24"/>
        <end position="116"/>
    </location>
</feature>
<feature type="transmembrane region" description="Helical" evidence="1">
    <location>
        <begin position="39"/>
        <end position="54"/>
    </location>
</feature>
<name>A0A7S3NJV8_9STRA</name>
<sequence length="116" mass="13652">MQQIFCFFHMLFFFSASVSPSSCSLYTVLAADFLMQDRAVWIWIIIQITTNLYIQKKLFSNFPSFIVHCFFNSKFIFEEDSAFSATTTTFPVVRLYINNRQIIDFAQIVNWPILAF</sequence>